<protein>
    <submittedName>
        <fullName evidence="1">Uncharacterized protein</fullName>
    </submittedName>
</protein>
<dbReference type="AlphaFoldDB" id="A0A6L2JZJ1"/>
<proteinExistence type="predicted"/>
<reference evidence="1" key="1">
    <citation type="journal article" date="2019" name="Sci. Rep.">
        <title>Draft genome of Tanacetum cinerariifolium, the natural source of mosquito coil.</title>
        <authorList>
            <person name="Yamashiro T."/>
            <person name="Shiraishi A."/>
            <person name="Satake H."/>
            <person name="Nakayama K."/>
        </authorList>
    </citation>
    <scope>NUCLEOTIDE SEQUENCE</scope>
</reference>
<accession>A0A6L2JZJ1</accession>
<gene>
    <name evidence="1" type="ORF">Tci_013223</name>
</gene>
<dbReference type="EMBL" id="BKCJ010001412">
    <property type="protein sequence ID" value="GEU41245.1"/>
    <property type="molecule type" value="Genomic_DNA"/>
</dbReference>
<name>A0A6L2JZJ1_TANCI</name>
<organism evidence="1">
    <name type="scientific">Tanacetum cinerariifolium</name>
    <name type="common">Dalmatian daisy</name>
    <name type="synonym">Chrysanthemum cinerariifolium</name>
    <dbReference type="NCBI Taxonomy" id="118510"/>
    <lineage>
        <taxon>Eukaryota</taxon>
        <taxon>Viridiplantae</taxon>
        <taxon>Streptophyta</taxon>
        <taxon>Embryophyta</taxon>
        <taxon>Tracheophyta</taxon>
        <taxon>Spermatophyta</taxon>
        <taxon>Magnoliopsida</taxon>
        <taxon>eudicotyledons</taxon>
        <taxon>Gunneridae</taxon>
        <taxon>Pentapetalae</taxon>
        <taxon>asterids</taxon>
        <taxon>campanulids</taxon>
        <taxon>Asterales</taxon>
        <taxon>Asteraceae</taxon>
        <taxon>Asteroideae</taxon>
        <taxon>Anthemideae</taxon>
        <taxon>Anthemidinae</taxon>
        <taxon>Tanacetum</taxon>
    </lineage>
</organism>
<sequence>MYVASLKRSKNYKARPYQYALPSKQILKAKAKPYLPCTQCGFNDHRPDDCRNYPECSSESSIGMRCTTCESNVHSTTDHNDFEHFKRARKIQATKAREPIKRVFNTRRQQIKETYHVTFDESMKAIRFTNISVDEIGINDSSITPLDEFLYEDDLFRKYQANSDISYYITPHGCLLTKLTKDTHVPKVITSNKQNTPHTKDIKGPLDLINMEGTPPKDRSSRDKHIELVKIIGEPTEGMLTRSMAAKLTVVSTSKCLFADFLSEIEPKKKNYEKIITKFKSDHVIGLNRILINLKEVEDVVKEDHALTKKVFEAAKAYTKNSTNLTELLSLSVSPQMTKIKNTQAAIQSNITTLKTDTTDIKAMMTKMESSDHTATITPIEETSSQTKGEKDDMIMEETMSKTADVKKEHVQKP</sequence>
<evidence type="ECO:0000313" key="1">
    <source>
        <dbReference type="EMBL" id="GEU41245.1"/>
    </source>
</evidence>
<comment type="caution">
    <text evidence="1">The sequence shown here is derived from an EMBL/GenBank/DDBJ whole genome shotgun (WGS) entry which is preliminary data.</text>
</comment>